<evidence type="ECO:0000313" key="10">
    <source>
        <dbReference type="EMBL" id="EKV32740.1"/>
    </source>
</evidence>
<dbReference type="GO" id="GO:0008233">
    <property type="term" value="F:peptidase activity"/>
    <property type="evidence" value="ECO:0007669"/>
    <property type="project" value="UniProtKB-KW"/>
</dbReference>
<keyword evidence="5" id="KW-0378">Hydrolase</keyword>
<dbReference type="RefSeq" id="WP_009538567.1">
    <property type="nucleotide sequence ID" value="NZ_ANHY01000002.1"/>
</dbReference>
<accession>K9H3B6</accession>
<evidence type="ECO:0000256" key="8">
    <source>
        <dbReference type="SAM" id="Phobius"/>
    </source>
</evidence>
<dbReference type="Pfam" id="PF11984">
    <property type="entry name" value="DUF3485"/>
    <property type="match status" value="1"/>
</dbReference>
<feature type="transmembrane region" description="Helical" evidence="8">
    <location>
        <begin position="112"/>
        <end position="130"/>
    </location>
</feature>
<evidence type="ECO:0000256" key="4">
    <source>
        <dbReference type="ARBA" id="ARBA00022692"/>
    </source>
</evidence>
<feature type="transmembrane region" description="Helical" evidence="8">
    <location>
        <begin position="23"/>
        <end position="45"/>
    </location>
</feature>
<evidence type="ECO:0000259" key="9">
    <source>
        <dbReference type="Pfam" id="PF11984"/>
    </source>
</evidence>
<feature type="transmembrane region" description="Helical" evidence="8">
    <location>
        <begin position="57"/>
        <end position="75"/>
    </location>
</feature>
<feature type="transmembrane region" description="Helical" evidence="8">
    <location>
        <begin position="169"/>
        <end position="189"/>
    </location>
</feature>
<sequence>MAFGLVVLLAAFAETVTTTVTTWWNAASYNHGLIVVPVVLFLIWERRADLARLTPRASAWGLPLMAAASLLWTVGETVHAVVVQQFGLVGMIWGLVLTVMGPRATWGMAFPLAFLLFAVPFGEFLVVHLQDLTAEMTVRLLRASDVPVFSDGVILATSFGRFEVAEACAGLRFLIACVAFGTLFAWMFFRTWPRRLVFIGLSIVVPIVANGFRAFGIIMLARSAGIEAATGVDHLIYGWIFFSLVMALLALAGWFMRQDPPPRAEGDDDAPRRRRFSAARLLGGTAVALVVALALPTWVTSETARQAQAAGGVIHKPLALVSPDGWAPVDSGRWEPVFPGARETVREAFEAKGATVDRVVAWYPQQEQGREVVYRGNDLTGAGWRRLSTGSEAVTVDGQPVEVRVLRLAKGETRRIVWSWYWIDGTYTGDDRVAKLLEARSVLFGGSGAGAVIAVSAEYTDPLREATAEGGIRAFVGAHRTLSTQLATAARGIPALARR</sequence>
<keyword evidence="4 8" id="KW-0812">Transmembrane</keyword>
<dbReference type="InterPro" id="IPR026392">
    <property type="entry name" value="Exo/Archaeosortase_dom"/>
</dbReference>
<reference evidence="10 11" key="1">
    <citation type="journal article" date="2013" name="Genome Announc.">
        <title>Draft Genome Sequence of an Alphaproteobacterium, Caenispirillum salinarum AK4(T), Isolated from a Solar Saltern.</title>
        <authorList>
            <person name="Khatri I."/>
            <person name="Singh A."/>
            <person name="Korpole S."/>
            <person name="Pinnaka A.K."/>
            <person name="Subramanian S."/>
        </authorList>
    </citation>
    <scope>NUCLEOTIDE SEQUENCE [LARGE SCALE GENOMIC DNA]</scope>
    <source>
        <strain evidence="10 11">AK4</strain>
    </source>
</reference>
<protein>
    <recommendedName>
        <fullName evidence="9">Methanolan biosynthesis EpsI domain-containing protein</fullName>
    </recommendedName>
</protein>
<dbReference type="AlphaFoldDB" id="K9H3B6"/>
<name>K9H3B6_9PROT</name>
<dbReference type="Pfam" id="PF09721">
    <property type="entry name" value="Exosortase_EpsH"/>
    <property type="match status" value="1"/>
</dbReference>
<keyword evidence="11" id="KW-1185">Reference proteome</keyword>
<keyword evidence="2" id="KW-1003">Cell membrane</keyword>
<keyword evidence="6 8" id="KW-1133">Transmembrane helix</keyword>
<dbReference type="GO" id="GO:0006508">
    <property type="term" value="P:proteolysis"/>
    <property type="evidence" value="ECO:0007669"/>
    <property type="project" value="UniProtKB-KW"/>
</dbReference>
<comment type="subcellular location">
    <subcellularLocation>
        <location evidence="1">Cell membrane</location>
        <topology evidence="1">Multi-pass membrane protein</topology>
    </subcellularLocation>
</comment>
<dbReference type="NCBIfam" id="TIGR02914">
    <property type="entry name" value="EpsI_fam"/>
    <property type="match status" value="1"/>
</dbReference>
<dbReference type="InterPro" id="IPR019127">
    <property type="entry name" value="Exosortase"/>
</dbReference>
<keyword evidence="7 8" id="KW-0472">Membrane</keyword>
<evidence type="ECO:0000256" key="5">
    <source>
        <dbReference type="ARBA" id="ARBA00022801"/>
    </source>
</evidence>
<dbReference type="GO" id="GO:0005886">
    <property type="term" value="C:plasma membrane"/>
    <property type="evidence" value="ECO:0007669"/>
    <property type="project" value="UniProtKB-SubCell"/>
</dbReference>
<organism evidence="10 11">
    <name type="scientific">Caenispirillum salinarum AK4</name>
    <dbReference type="NCBI Taxonomy" id="1238182"/>
    <lineage>
        <taxon>Bacteria</taxon>
        <taxon>Pseudomonadati</taxon>
        <taxon>Pseudomonadota</taxon>
        <taxon>Alphaproteobacteria</taxon>
        <taxon>Rhodospirillales</taxon>
        <taxon>Novispirillaceae</taxon>
        <taxon>Caenispirillum</taxon>
    </lineage>
</organism>
<feature type="transmembrane region" description="Helical" evidence="8">
    <location>
        <begin position="236"/>
        <end position="256"/>
    </location>
</feature>
<dbReference type="EMBL" id="ANHY01000002">
    <property type="protein sequence ID" value="EKV32740.1"/>
    <property type="molecule type" value="Genomic_DNA"/>
</dbReference>
<proteinExistence type="predicted"/>
<dbReference type="InterPro" id="IPR014263">
    <property type="entry name" value="Methanolan_biosynth_EpsI"/>
</dbReference>
<evidence type="ECO:0000313" key="11">
    <source>
        <dbReference type="Proteomes" id="UP000009881"/>
    </source>
</evidence>
<evidence type="ECO:0000256" key="3">
    <source>
        <dbReference type="ARBA" id="ARBA00022670"/>
    </source>
</evidence>
<dbReference type="InterPro" id="IPR013426">
    <property type="entry name" value="EpsH-like"/>
</dbReference>
<gene>
    <name evidence="10" type="ORF">C882_1577</name>
</gene>
<feature type="transmembrane region" description="Helical" evidence="8">
    <location>
        <begin position="277"/>
        <end position="299"/>
    </location>
</feature>
<evidence type="ECO:0000256" key="2">
    <source>
        <dbReference type="ARBA" id="ARBA00022475"/>
    </source>
</evidence>
<evidence type="ECO:0000256" key="7">
    <source>
        <dbReference type="ARBA" id="ARBA00023136"/>
    </source>
</evidence>
<dbReference type="OrthoDB" id="9797363at2"/>
<feature type="transmembrane region" description="Helical" evidence="8">
    <location>
        <begin position="196"/>
        <end position="221"/>
    </location>
</feature>
<comment type="caution">
    <text evidence="10">The sequence shown here is derived from an EMBL/GenBank/DDBJ whole genome shotgun (WGS) entry which is preliminary data.</text>
</comment>
<feature type="transmembrane region" description="Helical" evidence="8">
    <location>
        <begin position="81"/>
        <end position="100"/>
    </location>
</feature>
<dbReference type="PATRIC" id="fig|1238182.3.peg.115"/>
<dbReference type="STRING" id="1238182.C882_1577"/>
<evidence type="ECO:0000256" key="6">
    <source>
        <dbReference type="ARBA" id="ARBA00022989"/>
    </source>
</evidence>
<feature type="domain" description="Methanolan biosynthesis EpsI" evidence="9">
    <location>
        <begin position="288"/>
        <end position="480"/>
    </location>
</feature>
<dbReference type="InterPro" id="IPR017540">
    <property type="entry name" value="Exosortase-1"/>
</dbReference>
<dbReference type="Proteomes" id="UP000009881">
    <property type="component" value="Unassembled WGS sequence"/>
</dbReference>
<dbReference type="NCBIfam" id="TIGR03109">
    <property type="entry name" value="exosort_XrtA"/>
    <property type="match status" value="1"/>
</dbReference>
<dbReference type="NCBIfam" id="TIGR04178">
    <property type="entry name" value="exo_archaeo"/>
    <property type="match status" value="1"/>
</dbReference>
<keyword evidence="3" id="KW-0645">Protease</keyword>
<evidence type="ECO:0000256" key="1">
    <source>
        <dbReference type="ARBA" id="ARBA00004651"/>
    </source>
</evidence>
<dbReference type="eggNOG" id="COG1269">
    <property type="taxonomic scope" value="Bacteria"/>
</dbReference>
<dbReference type="NCBIfam" id="TIGR02602">
    <property type="entry name" value="8TM_EpsH"/>
    <property type="match status" value="1"/>
</dbReference>